<feature type="compositionally biased region" description="Basic residues" evidence="1">
    <location>
        <begin position="325"/>
        <end position="337"/>
    </location>
</feature>
<feature type="compositionally biased region" description="Basic and acidic residues" evidence="1">
    <location>
        <begin position="75"/>
        <end position="84"/>
    </location>
</feature>
<feature type="compositionally biased region" description="Basic residues" evidence="1">
    <location>
        <begin position="266"/>
        <end position="277"/>
    </location>
</feature>
<feature type="non-terminal residue" evidence="2">
    <location>
        <position position="346"/>
    </location>
</feature>
<feature type="region of interest" description="Disordered" evidence="1">
    <location>
        <begin position="312"/>
        <end position="346"/>
    </location>
</feature>
<feature type="region of interest" description="Disordered" evidence="1">
    <location>
        <begin position="215"/>
        <end position="238"/>
    </location>
</feature>
<reference evidence="2" key="1">
    <citation type="submission" date="2020-02" db="EMBL/GenBank/DDBJ databases">
        <authorList>
            <person name="Meier V. D."/>
        </authorList>
    </citation>
    <scope>NUCLEOTIDE SEQUENCE</scope>
    <source>
        <strain evidence="2">AVDCRST_MAG73</strain>
    </source>
</reference>
<sequence>VPRSPARPGPEPDRRHPRHRHPRRGRPGGAARRRPGAGIGQGHDPRHPQAALAVEQRLAPVPPPQAGDGGNGRLPRPDPDHGDRPAGLLAGRQRPVRLRHRPELELDPPVWHRLGRAGHPGPDPVGRAGLARGRDLRRRLRDRPRNPDRRGGGVLRRRRRQHPDAADRYVSQPAQLAGAAAGQLLVQTEFRELLRGPLRLAQLRHLHVDRAGDLRPRLDADRPPGSGQLLGDQGEGVHRSGALDWRHPFLADLQAHPAQRDEPDHRRRHPRRRRRDHLRVDPLLPRPRLPLGCPDLGHDALQRQGLHHLHPARGAGARHDDFPHRPRHQLRRRRPAGRARPAQDAL</sequence>
<accession>A0A6J4UM07</accession>
<feature type="region of interest" description="Disordered" evidence="1">
    <location>
        <begin position="254"/>
        <end position="291"/>
    </location>
</feature>
<gene>
    <name evidence="2" type="ORF">AVDCRST_MAG73-3099</name>
</gene>
<dbReference type="EMBL" id="CADCWE010000201">
    <property type="protein sequence ID" value="CAA9552834.1"/>
    <property type="molecule type" value="Genomic_DNA"/>
</dbReference>
<dbReference type="AlphaFoldDB" id="A0A6J4UM07"/>
<evidence type="ECO:0000313" key="2">
    <source>
        <dbReference type="EMBL" id="CAA9552834.1"/>
    </source>
</evidence>
<feature type="non-terminal residue" evidence="2">
    <location>
        <position position="1"/>
    </location>
</feature>
<organism evidence="2">
    <name type="scientific">uncultured Thermomicrobiales bacterium</name>
    <dbReference type="NCBI Taxonomy" id="1645740"/>
    <lineage>
        <taxon>Bacteria</taxon>
        <taxon>Pseudomonadati</taxon>
        <taxon>Thermomicrobiota</taxon>
        <taxon>Thermomicrobia</taxon>
        <taxon>Thermomicrobiales</taxon>
        <taxon>environmental samples</taxon>
    </lineage>
</organism>
<name>A0A6J4UM07_9BACT</name>
<feature type="region of interest" description="Disordered" evidence="1">
    <location>
        <begin position="1"/>
        <end position="170"/>
    </location>
</feature>
<proteinExistence type="predicted"/>
<evidence type="ECO:0000256" key="1">
    <source>
        <dbReference type="SAM" id="MobiDB-lite"/>
    </source>
</evidence>
<feature type="compositionally biased region" description="Basic residues" evidence="1">
    <location>
        <begin position="15"/>
        <end position="35"/>
    </location>
</feature>
<protein>
    <submittedName>
        <fullName evidence="2">Oligopeptide transport system permease protein OppC</fullName>
    </submittedName>
</protein>